<dbReference type="Pfam" id="PF23277">
    <property type="entry name" value="Ig_Dlec1_1"/>
    <property type="match status" value="1"/>
</dbReference>
<dbReference type="EMBL" id="VJMJ01000100">
    <property type="protein sequence ID" value="KAF0735298.1"/>
    <property type="molecule type" value="Genomic_DNA"/>
</dbReference>
<comment type="caution">
    <text evidence="3">The sequence shown here is derived from an EMBL/GenBank/DDBJ whole genome shotgun (WGS) entry which is preliminary data.</text>
</comment>
<dbReference type="Gene3D" id="2.60.40.10">
    <property type="entry name" value="Immunoglobulins"/>
    <property type="match status" value="7"/>
</dbReference>
<organism evidence="3 4">
    <name type="scientific">Aphanomyces euteiches</name>
    <dbReference type="NCBI Taxonomy" id="100861"/>
    <lineage>
        <taxon>Eukaryota</taxon>
        <taxon>Sar</taxon>
        <taxon>Stramenopiles</taxon>
        <taxon>Oomycota</taxon>
        <taxon>Saprolegniomycetes</taxon>
        <taxon>Saprolegniales</taxon>
        <taxon>Verrucalvaceae</taxon>
        <taxon>Aphanomyces</taxon>
    </lineage>
</organism>
<dbReference type="PANTHER" id="PTHR46348:SF1">
    <property type="entry name" value="DELETED IN LUNG AND ESOPHAGEAL CANCER PROTEIN 1"/>
    <property type="match status" value="1"/>
</dbReference>
<feature type="region of interest" description="Disordered" evidence="1">
    <location>
        <begin position="177"/>
        <end position="222"/>
    </location>
</feature>
<feature type="domain" description="Deleted in lung and esophageal cancer protein 1 Ig-like" evidence="2">
    <location>
        <begin position="262"/>
        <end position="349"/>
    </location>
</feature>
<keyword evidence="4" id="KW-1185">Reference proteome</keyword>
<dbReference type="GO" id="GO:0015631">
    <property type="term" value="F:tubulin binding"/>
    <property type="evidence" value="ECO:0007669"/>
    <property type="project" value="TreeGrafter"/>
</dbReference>
<gene>
    <name evidence="3" type="ORF">Ae201684_008213</name>
</gene>
<evidence type="ECO:0000259" key="2">
    <source>
        <dbReference type="Pfam" id="PF23277"/>
    </source>
</evidence>
<protein>
    <recommendedName>
        <fullName evidence="2">Deleted in lung and esophageal cancer protein 1 Ig-like domain-containing protein</fullName>
    </recommendedName>
</protein>
<reference evidence="3 4" key="1">
    <citation type="submission" date="2019-07" db="EMBL/GenBank/DDBJ databases">
        <title>Genomics analysis of Aphanomyces spp. identifies a new class of oomycete effector associated with host adaptation.</title>
        <authorList>
            <person name="Gaulin E."/>
        </authorList>
    </citation>
    <scope>NUCLEOTIDE SEQUENCE [LARGE SCALE GENOMIC DNA]</scope>
    <source>
        <strain evidence="3 4">ATCC 201684</strain>
    </source>
</reference>
<dbReference type="Pfam" id="PF23316">
    <property type="entry name" value="Ig_DLEC1_6th"/>
    <property type="match status" value="1"/>
</dbReference>
<feature type="region of interest" description="Disordered" evidence="1">
    <location>
        <begin position="796"/>
        <end position="823"/>
    </location>
</feature>
<dbReference type="PANTHER" id="PTHR46348">
    <property type="entry name" value="DELETED IN LUNG AND ESOPHAGEAL CANCER PROTEIN 1"/>
    <property type="match status" value="1"/>
</dbReference>
<dbReference type="GO" id="GO:0005929">
    <property type="term" value="C:cilium"/>
    <property type="evidence" value="ECO:0007669"/>
    <property type="project" value="TreeGrafter"/>
</dbReference>
<evidence type="ECO:0000256" key="1">
    <source>
        <dbReference type="SAM" id="MobiDB-lite"/>
    </source>
</evidence>
<dbReference type="InterPro" id="IPR059041">
    <property type="entry name" value="Ig_DLEC1_1"/>
</dbReference>
<dbReference type="Proteomes" id="UP000481153">
    <property type="component" value="Unassembled WGS sequence"/>
</dbReference>
<feature type="compositionally biased region" description="Polar residues" evidence="1">
    <location>
        <begin position="800"/>
        <end position="823"/>
    </location>
</feature>
<dbReference type="GO" id="GO:0005737">
    <property type="term" value="C:cytoplasm"/>
    <property type="evidence" value="ECO:0007669"/>
    <property type="project" value="TreeGrafter"/>
</dbReference>
<dbReference type="InterPro" id="IPR033304">
    <property type="entry name" value="DLEC1"/>
</dbReference>
<feature type="compositionally biased region" description="Acidic residues" evidence="1">
    <location>
        <begin position="188"/>
        <end position="200"/>
    </location>
</feature>
<proteinExistence type="predicted"/>
<evidence type="ECO:0000313" key="4">
    <source>
        <dbReference type="Proteomes" id="UP000481153"/>
    </source>
</evidence>
<dbReference type="InterPro" id="IPR013783">
    <property type="entry name" value="Ig-like_fold"/>
</dbReference>
<sequence>MSTDDNQKDEDVVAVGSISNVLRRAFRDYYVDDVDAAWLLEQEHPYVVYATDQMQAIDANLRDKVSQASDLMALLDQRRVEAASKDEQQARELVAQGLVVKAQIPLGPSNFRLDRNELAHFGALASSLVLARDLVADNHARMLDRSGNGPSARIQAAKHAVEVPGYLKTTATVSLRKKATLHPPSTAPEEEEEYITEDLADAGPPPESPKRPKKPKPQPQLSIDQVDANAKILERMQRTLAFRRNPRYDKSNHDINEASPPFQVEPMPVEFTDYDMGGVYEQLVLVKNIGAISGRCRVLPPATAFFMLASVCFPDPSGLVAPGLSCHVRIQFAPDTRADYLDEFVVFVETPSGVDVPLQIPLVARRTPPLLSIPSTLVAASCLVGGTSSTVIPCRNDGGQGRFWCLSQADWTDSFTSMTASWIDRIQALQAVELDPIVELGPFTLSPCDFELARDATIDLTLTYTPMGVGDETATFFVVCDNCLVKSFQITGRGCLVELEPIAINGVSMEHSSSPVAACLMRFDRLLFPPIVACATTTQGFQLMNHTPLDLAFEWQLDGAAADGGHDMAFSVSPAQGILDRHACSSFVVTFAPLRVDSFAAVATLTLCNVPPTCLAFVEPLQHLPLTSVAAMTLTLEGAARAPRIELSPWLVALPEPSIVDRAINSAAETIAMINPESIPVAFDWGDHAPVSPRRGTLSPHAQVAARLTYAPSHPGSFGFPLECSIASSPAASVARVEGHVARPRVRFLAPEVDFGLVRVGTSAVERLIFQNDGLATVRFQWRHLEAAVATKTLPRPHSNESLVSASSKTSNETGDTSAPPSLKCTVSFSPDGGTLAPGQQATVEITCVGGTSPERFRGAFQLELLDQKNPLDRFVCIAARGEIQCPHVYLSQTQIQLGTTYLGVSVQHTIELVNVSNLAAPFKWSEPQLRHASKPYSVEISPQKGILGSKETLPIQMTFTGRAPGYTEVLLACQVQGMRECLGLELTTLQKGLVLSYEVVDEAKSVDFGVVSPTAAVSSSLPKLHFGDDVPLFERKTLRLLIRNHSGITATVAVDARKYNAAPCDATSTTNALEPREHAFQSQAGKAYKSNQATQRQDRLRLSAGLGVAFVCSPSTCVIPPWSHALVEIIALNNMAGRYVDEIVVKVDTMPPVRLSATIHVVGCPLSINANCVGLKMPLPAIGSPSFPVLEFGLWPLRADATTRRIQIINTGPIPARLTWKLDEFPDETMPARVVDVALTVQPDGMVQVRIRPYVPTQSAVKLPFQIDPIDQVIPKHGHANFSVSFLPQTWPQVGLVRALLVADADWLHGYMDGRPESNLSMASNGSNQSSAKSLLMGAVGKAMQAVRLTNAMGKAKPTGALHWRSPACVKLGMSSELLHPVLHWDKTTPSLLIFTTWATHDAAHPTRFQTIQLVNRLGTKLSFRLETTGAAFSIKEATTSGSHHPLSASNLPSTQRSLTFNQYPTPSFTLAPGQSVQVQVHFQAPDHDNDEAPLDGRRRLNSSMVQVTNGQLDVRYSQGSTQTIALQGRVLRPRVVLAPSQFKFGRVHCTQSTNVTIYLSNPTEVDARFAVQHVPQVSTLTTDDPAVFHMAIRNGVVRGPSLPLYTSSALVPTPSPGYAAGIHRPFDVVVTFAPTKPVKYKSRFHFAVHAGQGFDLVLEGEGTLVEQTQPPGSRKLPHAAPLRHSHYVLGKVPE</sequence>
<dbReference type="GO" id="GO:0008285">
    <property type="term" value="P:negative regulation of cell population proliferation"/>
    <property type="evidence" value="ECO:0007669"/>
    <property type="project" value="InterPro"/>
</dbReference>
<name>A0A6G0X5N2_9STRA</name>
<dbReference type="VEuPathDB" id="FungiDB:AeMF1_002479"/>
<accession>A0A6G0X5N2</accession>
<evidence type="ECO:0000313" key="3">
    <source>
        <dbReference type="EMBL" id="KAF0735298.1"/>
    </source>
</evidence>